<dbReference type="RefSeq" id="WP_083981076.1">
    <property type="nucleotide sequence ID" value="NZ_VSFG01000001.1"/>
</dbReference>
<dbReference type="InterPro" id="IPR007278">
    <property type="entry name" value="DUF397"/>
</dbReference>
<accession>A0A5D0NUJ7</accession>
<name>A0A5D0NUJ7_9ACTN</name>
<gene>
    <name evidence="2" type="ORF">FXF69_02220</name>
</gene>
<dbReference type="Proteomes" id="UP000323380">
    <property type="component" value="Unassembled WGS sequence"/>
</dbReference>
<reference evidence="2 3" key="1">
    <citation type="submission" date="2019-08" db="EMBL/GenBank/DDBJ databases">
        <title>Actinomadura sp. nov. CYP1-5 isolated from mountain soil.</title>
        <authorList>
            <person name="Songsumanus A."/>
            <person name="Kuncharoen N."/>
            <person name="Kudo T."/>
            <person name="Yuki M."/>
            <person name="Igarashi Y."/>
            <person name="Tanasupawat S."/>
        </authorList>
    </citation>
    <scope>NUCLEOTIDE SEQUENCE [LARGE SCALE GENOMIC DNA]</scope>
    <source>
        <strain evidence="2 3">JCM 14158</strain>
    </source>
</reference>
<dbReference type="AlphaFoldDB" id="A0A5D0NUJ7"/>
<dbReference type="STRING" id="1220554.GCA_001552135_04955"/>
<evidence type="ECO:0000313" key="3">
    <source>
        <dbReference type="Proteomes" id="UP000323380"/>
    </source>
</evidence>
<sequence>MNLSELVWYKAPRSHEDGDACIEVGVWRKASRSTAENDSCVEVAGTPSTVAFRDSKDPNGPKLIISNSDFRNLANVLKNI</sequence>
<dbReference type="EMBL" id="VSFG01000001">
    <property type="protein sequence ID" value="TYB48067.1"/>
    <property type="molecule type" value="Genomic_DNA"/>
</dbReference>
<evidence type="ECO:0000313" key="2">
    <source>
        <dbReference type="EMBL" id="TYB48067.1"/>
    </source>
</evidence>
<comment type="caution">
    <text evidence="2">The sequence shown here is derived from an EMBL/GenBank/DDBJ whole genome shotgun (WGS) entry which is preliminary data.</text>
</comment>
<proteinExistence type="predicted"/>
<organism evidence="2 3">
    <name type="scientific">Actinomadura chibensis</name>
    <dbReference type="NCBI Taxonomy" id="392828"/>
    <lineage>
        <taxon>Bacteria</taxon>
        <taxon>Bacillati</taxon>
        <taxon>Actinomycetota</taxon>
        <taxon>Actinomycetes</taxon>
        <taxon>Streptosporangiales</taxon>
        <taxon>Thermomonosporaceae</taxon>
        <taxon>Actinomadura</taxon>
    </lineage>
</organism>
<keyword evidence="3" id="KW-1185">Reference proteome</keyword>
<evidence type="ECO:0000259" key="1">
    <source>
        <dbReference type="Pfam" id="PF04149"/>
    </source>
</evidence>
<dbReference type="Pfam" id="PF04149">
    <property type="entry name" value="DUF397"/>
    <property type="match status" value="1"/>
</dbReference>
<protein>
    <submittedName>
        <fullName evidence="2">DUF397 domain-containing protein</fullName>
    </submittedName>
</protein>
<feature type="domain" description="DUF397" evidence="1">
    <location>
        <begin position="26"/>
        <end position="74"/>
    </location>
</feature>